<dbReference type="InterPro" id="IPR009492">
    <property type="entry name" value="TniQ"/>
</dbReference>
<organism evidence="2 3">
    <name type="scientific">Bradyrhizobium diazoefficiens</name>
    <dbReference type="NCBI Taxonomy" id="1355477"/>
    <lineage>
        <taxon>Bacteria</taxon>
        <taxon>Pseudomonadati</taxon>
        <taxon>Pseudomonadota</taxon>
        <taxon>Alphaproteobacteria</taxon>
        <taxon>Hyphomicrobiales</taxon>
        <taxon>Nitrobacteraceae</taxon>
        <taxon>Bradyrhizobium</taxon>
    </lineage>
</organism>
<gene>
    <name evidence="2" type="ORF">NK6_4958</name>
</gene>
<dbReference type="Proteomes" id="UP000063308">
    <property type="component" value="Chromosome"/>
</dbReference>
<accession>A0A0E4BR64</accession>
<dbReference type="Pfam" id="PF06527">
    <property type="entry name" value="TniQ"/>
    <property type="match status" value="1"/>
</dbReference>
<evidence type="ECO:0000313" key="2">
    <source>
        <dbReference type="EMBL" id="BAR58117.1"/>
    </source>
</evidence>
<feature type="domain" description="TniQ" evidence="1">
    <location>
        <begin position="14"/>
        <end position="134"/>
    </location>
</feature>
<reference evidence="2 3" key="1">
    <citation type="submission" date="2014-11" db="EMBL/GenBank/DDBJ databases">
        <title>Symbiosis island explosion on the genome of extra-slow-growing strains of soybean bradyrhizobia with massive insertion sequences.</title>
        <authorList>
            <person name="Iida T."/>
            <person name="Minamisawa K."/>
        </authorList>
    </citation>
    <scope>NUCLEOTIDE SEQUENCE [LARGE SCALE GENOMIC DNA]</scope>
    <source>
        <strain evidence="2 3">NK6</strain>
    </source>
</reference>
<evidence type="ECO:0000313" key="3">
    <source>
        <dbReference type="Proteomes" id="UP000063308"/>
    </source>
</evidence>
<evidence type="ECO:0000259" key="1">
    <source>
        <dbReference type="Pfam" id="PF06527"/>
    </source>
</evidence>
<dbReference type="AlphaFoldDB" id="A0A0E4BR64"/>
<dbReference type="EMBL" id="AP014685">
    <property type="protein sequence ID" value="BAR58117.1"/>
    <property type="molecule type" value="Genomic_DNA"/>
</dbReference>
<proteinExistence type="predicted"/>
<name>A0A0E4BR64_9BRAD</name>
<protein>
    <recommendedName>
        <fullName evidence="1">TniQ domain-containing protein</fullName>
    </recommendedName>
</protein>
<sequence length="866" mass="95020">MKSKAPVGLWGWRQIEPEETAMGLLLRVAEIQGHSSTERTVKAAGVNRSRLAHGVAAEIAAFAAQVDQDPSRIAADSPTEDRKGRLHLRGHPMGDMLDFGPRRLCPACLDEAWHHRFWWDIRAVATCPRHGIDLVGNCACGKRFTWRGGGLLKCSACPNNDTMTLPRAAADPKVLRKDAYLLSRFGAGEVEVVPILDALPLREVFTTLERIGAACEGYSYEWKSAEALGLPLSTVQARGFEVLADGKLDEVLTKIYDGFIAQGGRPEEGFTSCYGWLYHWFNHKRGAKFSSLLAEAFHVHGAARFPIVPKARLGKLPATAVKKLSLKAAAAKAGVSVYAMKSIGLSLGLIRTEKRSGSQLSFPVDEVERIGRDLKGALSLEEACERLAIGRKAMISLMEGDLLQPALRGGGRRHDYVFRSQDVDGLLAKLGSGTSCAVSPNHGLIAIADLGRGAAATIAECVRKILEGRLRARVRVGGRPGLKGLFIDHDELMEAVTGEVLSFAAAAIRMRLNARGLRKAIDGGLIVGVQPGSKTVPAKTADAFAARFMMLGEIRDRLGGSFPTLRDQLQAAGFDPDPDLEKCLCAGYLRGKIERFVQQVEAGKASLGKPEGSWKALVREAERILSGVSAPLPSKDLLAKLRRKMTIGPSDQADFFYSAMWESRETFVYVEGAGWWLRSRPYLGRTLPLDGPAPTQTEIVDGIVVEMLRRADRPLSQDDILTELKTRSILTPVVDGEVFLRRFFVRHTDKLIKLTGLGYWDRATPYSPALYDPATWKERTQTAVQRAGLWIIKLLTDERRPLTRAELEAMLRDRGIIPGKCTRAYIGNAVGEFSDEIVYLDRVGYWLARKPWPAAGYRPAGRKQAA</sequence>